<evidence type="ECO:0000256" key="2">
    <source>
        <dbReference type="ARBA" id="ARBA00004173"/>
    </source>
</evidence>
<dbReference type="Pfam" id="PF07955">
    <property type="entry name" value="DUF1687"/>
    <property type="match status" value="1"/>
</dbReference>
<dbReference type="RefSeq" id="XP_067548727.1">
    <property type="nucleotide sequence ID" value="XM_067692337.1"/>
</dbReference>
<comment type="function">
    <text evidence="1">Putative mitochondrial redox protein which could be involved in the reduction of small toxic molecules.</text>
</comment>
<dbReference type="OrthoDB" id="4044803at2759"/>
<dbReference type="GO" id="GO:0016491">
    <property type="term" value="F:oxidoreductase activity"/>
    <property type="evidence" value="ECO:0007669"/>
    <property type="project" value="UniProtKB-KW"/>
</dbReference>
<dbReference type="Proteomes" id="UP000669133">
    <property type="component" value="Unassembled WGS sequence"/>
</dbReference>
<keyword evidence="8" id="KW-1185">Reference proteome</keyword>
<dbReference type="PANTHER" id="PTHR28071">
    <property type="entry name" value="REDOX PROTEIN FMP46, MITOCHONDRIAL-RELATED"/>
    <property type="match status" value="1"/>
</dbReference>
<name>A0A8H7ZIQ6_9ASCO</name>
<reference evidence="7 8" key="1">
    <citation type="submission" date="2020-12" db="EMBL/GenBank/DDBJ databases">
        <title>Effect of drift, selection, and recombination on the evolution of hybrid genomes in Candida yeast pathogens.</title>
        <authorList>
            <person name="Mixao V."/>
            <person name="Ksiezopolska E."/>
            <person name="Saus E."/>
            <person name="Boekhout T."/>
            <person name="Gacser A."/>
            <person name="Gabaldon T."/>
        </authorList>
    </citation>
    <scope>NUCLEOTIDE SEQUENCE [LARGE SCALE GENOMIC DNA]</scope>
    <source>
        <strain evidence="7 8">BP57</strain>
    </source>
</reference>
<dbReference type="AlphaFoldDB" id="A0A8H7ZIQ6"/>
<dbReference type="EMBL" id="JAEOAQ010000003">
    <property type="protein sequence ID" value="KAG5419611.1"/>
    <property type="molecule type" value="Genomic_DNA"/>
</dbReference>
<keyword evidence="4" id="KW-0809">Transit peptide</keyword>
<protein>
    <submittedName>
        <fullName evidence="7">Uncharacterized protein</fullName>
    </submittedName>
</protein>
<evidence type="ECO:0000256" key="5">
    <source>
        <dbReference type="ARBA" id="ARBA00023002"/>
    </source>
</evidence>
<evidence type="ECO:0000256" key="4">
    <source>
        <dbReference type="ARBA" id="ARBA00022946"/>
    </source>
</evidence>
<dbReference type="GO" id="GO:0005739">
    <property type="term" value="C:mitochondrion"/>
    <property type="evidence" value="ECO:0007669"/>
    <property type="project" value="UniProtKB-SubCell"/>
</dbReference>
<evidence type="ECO:0000256" key="6">
    <source>
        <dbReference type="ARBA" id="ARBA00023128"/>
    </source>
</evidence>
<organism evidence="7 8">
    <name type="scientific">Candida metapsilosis</name>
    <dbReference type="NCBI Taxonomy" id="273372"/>
    <lineage>
        <taxon>Eukaryota</taxon>
        <taxon>Fungi</taxon>
        <taxon>Dikarya</taxon>
        <taxon>Ascomycota</taxon>
        <taxon>Saccharomycotina</taxon>
        <taxon>Pichiomycetes</taxon>
        <taxon>Debaryomycetaceae</taxon>
        <taxon>Candida/Lodderomyces clade</taxon>
        <taxon>Candida</taxon>
    </lineage>
</organism>
<evidence type="ECO:0000313" key="8">
    <source>
        <dbReference type="Proteomes" id="UP000669133"/>
    </source>
</evidence>
<comment type="similarity">
    <text evidence="3">Belongs to the FMP46 family.</text>
</comment>
<dbReference type="GeneID" id="93652008"/>
<accession>A0A8H7ZIQ6</accession>
<dbReference type="Gene3D" id="3.40.30.10">
    <property type="entry name" value="Glutaredoxin"/>
    <property type="match status" value="1"/>
</dbReference>
<keyword evidence="6" id="KW-0496">Mitochondrion</keyword>
<dbReference type="InterPro" id="IPR012882">
    <property type="entry name" value="Fmp46"/>
</dbReference>
<dbReference type="InterPro" id="IPR036249">
    <property type="entry name" value="Thioredoxin-like_sf"/>
</dbReference>
<gene>
    <name evidence="7" type="ORF">I9W82_003379</name>
</gene>
<comment type="subcellular location">
    <subcellularLocation>
        <location evidence="2">Mitochondrion</location>
    </subcellularLocation>
</comment>
<sequence length="176" mass="20254">MSLFRSLQNSPATITIFHNSKIPLSAELSKILNKTYDSLPSKPKYDFQVDLESNKMPTYEQYQTFVSKFLKNEQAKKTLHDAFPFLNDRSTDLLDSHGKKVTVKGLDWSNKVFSQAEYQKIYDTFNKLVENEHDHSVETSPSQIFKAPLIADWDQEVLAGDQETLKALLAKYVDQE</sequence>
<dbReference type="PANTHER" id="PTHR28071:SF1">
    <property type="entry name" value="REDOX PROTEIN FMP46, MITOCHONDRIAL-RELATED"/>
    <property type="match status" value="1"/>
</dbReference>
<proteinExistence type="inferred from homology"/>
<dbReference type="SUPFAM" id="SSF52833">
    <property type="entry name" value="Thioredoxin-like"/>
    <property type="match status" value="1"/>
</dbReference>
<comment type="caution">
    <text evidence="7">The sequence shown here is derived from an EMBL/GenBank/DDBJ whole genome shotgun (WGS) entry which is preliminary data.</text>
</comment>
<evidence type="ECO:0000313" key="7">
    <source>
        <dbReference type="EMBL" id="KAG5419611.1"/>
    </source>
</evidence>
<keyword evidence="5" id="KW-0560">Oxidoreductase</keyword>
<evidence type="ECO:0000256" key="3">
    <source>
        <dbReference type="ARBA" id="ARBA00009734"/>
    </source>
</evidence>
<evidence type="ECO:0000256" key="1">
    <source>
        <dbReference type="ARBA" id="ARBA00002963"/>
    </source>
</evidence>